<dbReference type="GO" id="GO:0006869">
    <property type="term" value="P:lipid transport"/>
    <property type="evidence" value="ECO:0007669"/>
    <property type="project" value="UniProtKB-KW"/>
</dbReference>
<evidence type="ECO:0000313" key="10">
    <source>
        <dbReference type="EMBL" id="KAB2611061.1"/>
    </source>
</evidence>
<evidence type="ECO:0000256" key="2">
    <source>
        <dbReference type="ARBA" id="ARBA00022448"/>
    </source>
</evidence>
<reference evidence="11" key="2">
    <citation type="submission" date="2019-10" db="EMBL/GenBank/DDBJ databases">
        <title>A de novo genome assembly of a pear dwarfing rootstock.</title>
        <authorList>
            <person name="Wang F."/>
            <person name="Wang J."/>
            <person name="Li S."/>
            <person name="Zhang Y."/>
            <person name="Fang M."/>
            <person name="Ma L."/>
            <person name="Zhao Y."/>
            <person name="Jiang S."/>
        </authorList>
    </citation>
    <scope>NUCLEOTIDE SEQUENCE [LARGE SCALE GENOMIC DNA]</scope>
</reference>
<evidence type="ECO:0000259" key="9">
    <source>
        <dbReference type="Pfam" id="PF25037"/>
    </source>
</evidence>
<dbReference type="Pfam" id="PF25036">
    <property type="entry name" value="VPS13_VAB"/>
    <property type="match status" value="2"/>
</dbReference>
<dbReference type="InterPro" id="IPR056748">
    <property type="entry name" value="VPS13-like_C"/>
</dbReference>
<dbReference type="PANTHER" id="PTHR16166:SF143">
    <property type="entry name" value="PROTEIN SORTING-ASSOCIATED PROTEIN, PUTATIVE (DUF1162)-RELATED"/>
    <property type="match status" value="1"/>
</dbReference>
<feature type="domain" description="Enhancer of polycomb-like N-terminal" evidence="6">
    <location>
        <begin position="3450"/>
        <end position="3565"/>
    </location>
</feature>
<evidence type="ECO:0000256" key="4">
    <source>
        <dbReference type="SAM" id="Coils"/>
    </source>
</evidence>
<dbReference type="Pfam" id="PF12624">
    <property type="entry name" value="VPS13_N"/>
    <property type="match status" value="1"/>
</dbReference>
<dbReference type="GO" id="GO:0006623">
    <property type="term" value="P:protein targeting to vacuole"/>
    <property type="evidence" value="ECO:0007669"/>
    <property type="project" value="TreeGrafter"/>
</dbReference>
<feature type="domain" description="Vacuolar protein sorting-associated protein 13 VPS13 adaptor binding" evidence="8">
    <location>
        <begin position="2016"/>
        <end position="2324"/>
    </location>
</feature>
<keyword evidence="3" id="KW-0445">Lipid transport</keyword>
<dbReference type="Pfam" id="PF10513">
    <property type="entry name" value="EPL1"/>
    <property type="match status" value="1"/>
</dbReference>
<dbReference type="InterPro" id="IPR026847">
    <property type="entry name" value="VPS13"/>
</dbReference>
<comment type="caution">
    <text evidence="10">The sequence shown here is derived from an EMBL/GenBank/DDBJ whole genome shotgun (WGS) entry which is preliminary data.</text>
</comment>
<protein>
    <recommendedName>
        <fullName evidence="12">Vacuolar protein sorting-associated protein 13A</fullName>
    </recommendedName>
</protein>
<gene>
    <name evidence="10" type="ORF">D8674_019093</name>
</gene>
<dbReference type="InterPro" id="IPR009543">
    <property type="entry name" value="VPS13_VAB"/>
</dbReference>
<evidence type="ECO:0000256" key="3">
    <source>
        <dbReference type="ARBA" id="ARBA00023055"/>
    </source>
</evidence>
<name>A0A5N5GBC3_9ROSA</name>
<feature type="region of interest" description="Disordered" evidence="5">
    <location>
        <begin position="3777"/>
        <end position="3813"/>
    </location>
</feature>
<accession>A0A5N5GBC3</accession>
<evidence type="ECO:0000256" key="1">
    <source>
        <dbReference type="ARBA" id="ARBA00006545"/>
    </source>
</evidence>
<comment type="similarity">
    <text evidence="1">Belongs to the VPS13 family.</text>
</comment>
<dbReference type="Pfam" id="PF25037">
    <property type="entry name" value="VPS13_C"/>
    <property type="match status" value="1"/>
</dbReference>
<evidence type="ECO:0000256" key="5">
    <source>
        <dbReference type="SAM" id="MobiDB-lite"/>
    </source>
</evidence>
<organism evidence="10 11">
    <name type="scientific">Pyrus ussuriensis x Pyrus communis</name>
    <dbReference type="NCBI Taxonomy" id="2448454"/>
    <lineage>
        <taxon>Eukaryota</taxon>
        <taxon>Viridiplantae</taxon>
        <taxon>Streptophyta</taxon>
        <taxon>Embryophyta</taxon>
        <taxon>Tracheophyta</taxon>
        <taxon>Spermatophyta</taxon>
        <taxon>Magnoliopsida</taxon>
        <taxon>eudicotyledons</taxon>
        <taxon>Gunneridae</taxon>
        <taxon>Pentapetalae</taxon>
        <taxon>rosids</taxon>
        <taxon>fabids</taxon>
        <taxon>Rosales</taxon>
        <taxon>Rosaceae</taxon>
        <taxon>Amygdaloideae</taxon>
        <taxon>Maleae</taxon>
        <taxon>Pyrus</taxon>
    </lineage>
</organism>
<dbReference type="InterPro" id="IPR019542">
    <property type="entry name" value="Enhancer_polycomb-like_N"/>
</dbReference>
<dbReference type="InterPro" id="IPR026854">
    <property type="entry name" value="VPS13_N"/>
</dbReference>
<dbReference type="OrthoDB" id="428159at2759"/>
<feature type="compositionally biased region" description="Low complexity" evidence="5">
    <location>
        <begin position="2412"/>
        <end position="2431"/>
    </location>
</feature>
<feature type="domain" description="Intermembrane lipid transfer protein VPS13-like C-terminal" evidence="9">
    <location>
        <begin position="3256"/>
        <end position="3325"/>
    </location>
</feature>
<feature type="compositionally biased region" description="Basic and acidic residues" evidence="5">
    <location>
        <begin position="2394"/>
        <end position="2411"/>
    </location>
</feature>
<feature type="domain" description="Vacuolar protein sorting-associated protein 13 VPS13 adaptor binding" evidence="8">
    <location>
        <begin position="2413"/>
        <end position="2662"/>
    </location>
</feature>
<sequence>MTMFERVVSQVILGYLGRYFKDIQKHQLKITLWKGEVFLENVELSLEAFDYLQLPFALKEGRVGKLSIKIPWKKLGWDPIEIILEDVFLCASQRNDQEWSSDEVERRELAWKKAKLAAAELGKLSKRVSENQAGLISYISAKVLDSIQVSIRDFHILYHHKLSDLAYTVFGLKLSSLRTMKQTPLGPSSGRGGQVNKVVEITGLEFYCGTFCGAVELMTMNNGGDSKLWHDTRPDGEKYDSILSPCDVSMSLSVNRSGELDNNTPQYSITAEITELVMSLNEVQLQQILILWDFLGTCELRNKYGRYRPWYSPLSTKMKGWQLQWWHYAQESVLSDVHKRLKKSSWRYFGQRLSSCRKYVNLYKTKLNFLRHDQPIDESTQWELEQMEKELDIDDILSYRSTAECELQEILSNSLTSNTNNDEHSTGKSRGWLNWLSRGMLGAGGTDDLGQFSGVVSDEVIQDICEATEFNPPVLYNGDVQANDKISICALQFSIHRISATLRNMKYGQEISETMLNGVIIECKFWEESATIFSVVQSGQMVYPCSKKVILQMRQPTVEKEVLDNEHPSCRLQVDVSPNLEVELCIKGMLQPLEVNFDAEFFLNLMDFFGVLNSFEGQHGRVLLSLNGIENVNGRLLSKTEYILSHLRKVVWDFSIINIIINVPWRDAIPEQHNLVIEAGSLIFMTRCDIGSHPSADGQSYTFKNFLTSVFKSYIPSSFQLKDLYDHFEVKLNDFEMKMIMPSHSSPVSILEKLSTSISLERCLIQDESVYINTSSLNAHFSPSIYAEILGLIAYVGALQSALSLETIDPLKVVSNGSRTAVFGFSTNVKLETVSFQVELENEKEINSSIMLACQQLDIRYAITELEECWISMKALSTTLPLNGESESHILYSSANQSSTNALHQRNTGFSNSSDDFATNIENTEPCFILQYESLRNESVSQKCRICLNNTDIHCYPYVIRLLIEFFDKLAAYGASNYGMNSFNSSADAGNPKKVGGFGFERFGFSNFLESGSCEHASIPVDRFPFVTLCNSGSLGSLEGSLLYASHDWRKYFTLKDSRIISPQSNTKKVSKYFHATPLESTSIAAASDVDGSSADSGTVFVIDLDLCGIRVHFHDSSCIIGTISLPTSHSSVIISEDNFDILSSAEGLVLTSSWWPQNLREFLWGPSLPSLSPILNVRVRKESCGPLSSCIEVCFSIQHVYCILPPEYLAIIIGYFLLPDWSSDSTEQPVTVSHDHTGTENECSLAYKIEILDCTLILPIKSNEGQFLKAELQQLYCSFIHHSSLTNVLKDIPAECWVPGHKLSERNHCLNLFGRDLLLSFLSFKDDECSVSKFDQDTDCVDIPLVVRLCADVWVKIPCENELSSSSTTCIMMRIGYCQLMVEGAHFFCGFEGLIDVINEFSQVADLSKCFKSDVPQFLQLKRCLEQNNVVTPVVSSITFSEVKCYCKSLSIQLNGCRRDLKEPIAKAEMQFMCSASLRDDILLSVVVSFSSLALYSLPGSVVLARFKSTSTSSVLDFSLSKSNEGGNELLVSLPSVDVWFYLSYWTDVIDCLKSYPGHSSPTTLDNLRQEADVLIVRSENICVTFHFPVWIGDEGWGEYQVDEDRVEGNQNDLSDLVKGKNFRCLAVTLCSKSSELFVDARSVKVKSDLEKLNGTVLLSEDKSVLSWPLFQICQGTFEAEINQNELVHVEVDAQCDHLDVWISHSILHLWHGIPFTVSEGGPSQFSYGGIAFKVQFRKVSFLLSDGRWSCSGPLFQILMGNILFCGNVTQKSLEGSVSGDLQVNYNNIHKVFWEPFVEPWKFEVDVIRKQEMSLNSSMLTDVNLKSPAHLNLNFTESLIECVFRAFEMIKDAWVLMGPNDLPESQNFLNSPYSEYTYAGKYAPYVLQNLTSLPLVYDVYRGPVNLGVFDVSKMKNRKYVQPGSSIPIYINDTPEEQLINVKTAHFSERLFEQKANGVAHQYITIQFDGSSISSDPISMDLVGLTYFEADFSTAYNDNMENNRTNTVGGFVVPVVFDVSVQRYSKLIRLYSTVILSNSTSTPLELRFDIPFGVAPMILDPLYPGQELPLPLHLAEAGRIRWRPVGDSYLWSEVYNLSNLLSQETKVGFLKSFVCYPAHPNSDPFRCCISIRNIRLPSSVRSRKTSHLKSSLNQTVGSRDERLKKLDESKKQFVHQMTLSIPLVVNNYLPKEVTLTIESGGITRTAFLSEVETSFHNVDPSHHLKLEIHMQGFKPAVLNFPRTETFCKMAKFGGAKFSLSEIVAFYTDSSNGPAYVTVEKVLDAFSGARELFIFVPFLLYNCTGFPLVIQHASSEMRVSCTVPSCYHMAEQELLQDKKDGLSTVSSSHHLRATDSYGLGNSSSRSHVVSVRENVNPHKEIFLCKPLNPSNSEQNLHEFSSKRDLDRSKSDLDGQNSLSNRSHNRSSSSSQLTVKDSNFNGFERGRARACMFSPNPNSSAGEVMVRASRCLPEFPFSLVPPSDSTTVLVPHPSSSAAVMLSVTSSAVAAPFAGRTSAITFQPRYIISNACSKDLCYKQKGSDIVFHLGIGEHSHLHWMDTARELLVSIRYDEPGWQWSGGFLPDHLGDTQVKLRNYLSGSLNMIRVEVQNADVSPGDEKIIGNFHGNSGTNLILISDDETGYMPYRIDNFSNERLRIYQQRCETFETIVDSYTSCPMPGTNHAIHTVPGKRVLGSYALDDVKEYSPVQVPSSSEKPERTLHLSVHAEGATKVLHVIDSSYHVVSDMTNPTVPHLREKGKYEQKQDKVVGFMERISIVIQHIGISMINIHPQELIFACAKNITIDLVQSLDQQKLSLQITSLQIDNQLRSTPYPVILSFDRDYKSNPIGHAIKDDVMKPISERLLQRTSHSSFEPVFYLAVSKWRKKDVSLVSFEYISLRVADFCLELEQELILSLFDFIKNVTSRFQSRVFPLSDPFLRSRINDSGLMDSFATEKQLHLMTAPVSTENHKPRLSLPSIVPIGAPWQQIYLLARRQKKIFVEVFDFGPINLTLSFSSAPWMLRNGILTAGESVIHRGLMALADVEGARIHLKQLTITHQIASSESLQEILVRHYTRQLLHEMYKVFGSAGVIGNPMGFARSMGLGIRDFLSVPARSIFLSPTGLITGMAQGTTSLLSNTVYAISDAATQFSKAAHKGIVAFTFDDQAVSEVEQQQSGIATHSKGVINGVFEGLTGLLQSPIKGAEKHGLPGVLSGIALGITGLVAKPAASILEVTGKTALSIRNRSRLYQMGQQRLRVRLPRPLSRELPLRPYSWEDAVGTSVLVEADDSLRLKDEILVLCKELRQAGKFVIITQRLVLIVSCSSLVDLGKPEFRGVPADLDWVIESEIRLDSVIHADCDEGIVHIVGSSSDAPLRQNQQTKSSSGTRAVRWNNPTVPLIQTNLELARKDDADNLLQILLSAIELGKEHGWGCRPRPVDIHKKLPIVKSVKDFEDDDTPTSTRNSQLFRLAADPPVEPEAPPAPAAPKKYIPEIPTPQFVVVDTYERDYSRTFGQPNSYLRARGARAELGEFVEYDLDNEDEDWLYELNKEKKVLAPEKLESLLFKLEVLDHKARERAGVITPTLASPIPVLLQLDVASEVLLNETEALQSQSLRYAVIQSVYNYWKEKRERWQKPVLRRLQPPPPVNDTNPYNVFRPREKTHRLHTRRMQRRENNVQSFEKLRQVGIAFSIISFFQLHMYLTITVTGFSFGIDYSQVRRNLEQAKTIVEALIKREEKKREVMENEVSLQIIQMKYKHETELLEDSLALPGFQPVSSKFGSSEDEFVDSDDVSNGRPRTRPPAIPNPPLTDSNIIMAPTGTMKQEFRRRHAPQGWLHKMDPLEPVLLFTRPLVPEKLAAAGIVPPSDSSVTNGAATPPYKSRGRIGRGGRLIFDRWNPLMHTPIDCGNSFYIPPKPRPATYN</sequence>
<evidence type="ECO:0000313" key="11">
    <source>
        <dbReference type="Proteomes" id="UP000327157"/>
    </source>
</evidence>
<reference evidence="10 11" key="3">
    <citation type="submission" date="2019-11" db="EMBL/GenBank/DDBJ databases">
        <title>A de novo genome assembly of a pear dwarfing rootstock.</title>
        <authorList>
            <person name="Wang F."/>
            <person name="Wang J."/>
            <person name="Li S."/>
            <person name="Zhang Y."/>
            <person name="Fang M."/>
            <person name="Ma L."/>
            <person name="Zhao Y."/>
            <person name="Jiang S."/>
        </authorList>
    </citation>
    <scope>NUCLEOTIDE SEQUENCE [LARGE SCALE GENOMIC DNA]</scope>
    <source>
        <strain evidence="10">S2</strain>
        <tissue evidence="10">Leaf</tissue>
    </source>
</reference>
<feature type="compositionally biased region" description="Acidic residues" evidence="5">
    <location>
        <begin position="3780"/>
        <end position="3789"/>
    </location>
</feature>
<dbReference type="EMBL" id="SMOL01000487">
    <property type="protein sequence ID" value="KAB2611061.1"/>
    <property type="molecule type" value="Genomic_DNA"/>
</dbReference>
<proteinExistence type="inferred from homology"/>
<feature type="region of interest" description="Disordered" evidence="5">
    <location>
        <begin position="2392"/>
        <end position="2435"/>
    </location>
</feature>
<evidence type="ECO:0000259" key="7">
    <source>
        <dbReference type="Pfam" id="PF12624"/>
    </source>
</evidence>
<dbReference type="Proteomes" id="UP000327157">
    <property type="component" value="Chromosome 17"/>
</dbReference>
<keyword evidence="11" id="KW-1185">Reference proteome</keyword>
<dbReference type="PANTHER" id="PTHR16166">
    <property type="entry name" value="VACUOLAR PROTEIN SORTING-ASSOCIATED PROTEIN VPS13"/>
    <property type="match status" value="1"/>
</dbReference>
<dbReference type="GO" id="GO:0045053">
    <property type="term" value="P:protein retention in Golgi apparatus"/>
    <property type="evidence" value="ECO:0007669"/>
    <property type="project" value="TreeGrafter"/>
</dbReference>
<keyword evidence="4" id="KW-0175">Coiled coil</keyword>
<keyword evidence="2" id="KW-0813">Transport</keyword>
<evidence type="ECO:0000259" key="6">
    <source>
        <dbReference type="Pfam" id="PF10513"/>
    </source>
</evidence>
<evidence type="ECO:0008006" key="12">
    <source>
        <dbReference type="Google" id="ProtNLM"/>
    </source>
</evidence>
<evidence type="ECO:0000259" key="8">
    <source>
        <dbReference type="Pfam" id="PF25036"/>
    </source>
</evidence>
<reference evidence="10 11" key="1">
    <citation type="submission" date="2019-09" db="EMBL/GenBank/DDBJ databases">
        <authorList>
            <person name="Ou C."/>
        </authorList>
    </citation>
    <scope>NUCLEOTIDE SEQUENCE [LARGE SCALE GENOMIC DNA]</scope>
    <source>
        <strain evidence="10">S2</strain>
        <tissue evidence="10">Leaf</tissue>
    </source>
</reference>
<feature type="domain" description="Chorein N-terminal" evidence="7">
    <location>
        <begin position="3"/>
        <end position="439"/>
    </location>
</feature>
<feature type="coiled-coil region" evidence="4">
    <location>
        <begin position="3713"/>
        <end position="3744"/>
    </location>
</feature>